<reference evidence="2 3" key="1">
    <citation type="journal article" date="2019" name="Sci. Rep.">
        <title>Orb-weaving spider Araneus ventricosus genome elucidates the spidroin gene catalogue.</title>
        <authorList>
            <person name="Kono N."/>
            <person name="Nakamura H."/>
            <person name="Ohtoshi R."/>
            <person name="Moran D.A.P."/>
            <person name="Shinohara A."/>
            <person name="Yoshida Y."/>
            <person name="Fujiwara M."/>
            <person name="Mori M."/>
            <person name="Tomita M."/>
            <person name="Arakawa K."/>
        </authorList>
    </citation>
    <scope>NUCLEOTIDE SEQUENCE [LARGE SCALE GENOMIC DNA]</scope>
</reference>
<dbReference type="Proteomes" id="UP000499080">
    <property type="component" value="Unassembled WGS sequence"/>
</dbReference>
<dbReference type="AlphaFoldDB" id="A0A4Y2FW77"/>
<keyword evidence="2" id="KW-0067">ATP-binding</keyword>
<sequence>MAARLQSRRWRVGFAWLCMKERGGAWVQGEKAVSDSLPVWERIQFQSYLGYCPQFDALIDRLTGREMLMLFGRLRGLFGNDLLDKVEKMIRLTDLSKHADKQTQFYSGGNKRKLSVAIALIGTPPLILLDEPTAGVDPVSRRKIWKILAQARNNTGAAVLLTTHSMEESEALCNRLAIMVNGRFRCLGSIQQLKSKYGQGYTLIIKLKREDENNENTLNVIKGHIQSNLQGAELKDDHQGMLQYHVVNPSMRLSHLFKFMSHMKIQFQLEDYLISTTSLEQIFLTFARAQRVSGE</sequence>
<feature type="domain" description="ABC transporter" evidence="1">
    <location>
        <begin position="3"/>
        <end position="206"/>
    </location>
</feature>
<dbReference type="PROSITE" id="PS00211">
    <property type="entry name" value="ABC_TRANSPORTER_1"/>
    <property type="match status" value="1"/>
</dbReference>
<dbReference type="GO" id="GO:0005524">
    <property type="term" value="F:ATP binding"/>
    <property type="evidence" value="ECO:0007669"/>
    <property type="project" value="UniProtKB-KW"/>
</dbReference>
<dbReference type="Pfam" id="PF00005">
    <property type="entry name" value="ABC_tran"/>
    <property type="match status" value="1"/>
</dbReference>
<dbReference type="InterPro" id="IPR027417">
    <property type="entry name" value="P-loop_NTPase"/>
</dbReference>
<dbReference type="InterPro" id="IPR026082">
    <property type="entry name" value="ABCA"/>
</dbReference>
<evidence type="ECO:0000313" key="3">
    <source>
        <dbReference type="Proteomes" id="UP000499080"/>
    </source>
</evidence>
<dbReference type="InterPro" id="IPR003439">
    <property type="entry name" value="ABC_transporter-like_ATP-bd"/>
</dbReference>
<proteinExistence type="predicted"/>
<dbReference type="GO" id="GO:0016887">
    <property type="term" value="F:ATP hydrolysis activity"/>
    <property type="evidence" value="ECO:0007669"/>
    <property type="project" value="InterPro"/>
</dbReference>
<dbReference type="Pfam" id="PF23321">
    <property type="entry name" value="R1_ABCA1"/>
    <property type="match status" value="1"/>
</dbReference>
<dbReference type="InterPro" id="IPR056264">
    <property type="entry name" value="R2_ABCA1-4-like"/>
</dbReference>
<dbReference type="CDD" id="cd03263">
    <property type="entry name" value="ABC_subfamily_A"/>
    <property type="match status" value="1"/>
</dbReference>
<dbReference type="GO" id="GO:0140359">
    <property type="term" value="F:ABC-type transporter activity"/>
    <property type="evidence" value="ECO:0007669"/>
    <property type="project" value="InterPro"/>
</dbReference>
<accession>A0A4Y2FW77</accession>
<comment type="caution">
    <text evidence="2">The sequence shown here is derived from an EMBL/GenBank/DDBJ whole genome shotgun (WGS) entry which is preliminary data.</text>
</comment>
<evidence type="ECO:0000313" key="2">
    <source>
        <dbReference type="EMBL" id="GBM45730.1"/>
    </source>
</evidence>
<dbReference type="PANTHER" id="PTHR19229:SF250">
    <property type="entry name" value="ABC TRANSPORTER DOMAIN-CONTAINING PROTEIN-RELATED"/>
    <property type="match status" value="1"/>
</dbReference>
<protein>
    <submittedName>
        <fullName evidence="2">ATP-binding cassette sub-family A member 3</fullName>
    </submittedName>
</protein>
<dbReference type="GO" id="GO:0016020">
    <property type="term" value="C:membrane"/>
    <property type="evidence" value="ECO:0007669"/>
    <property type="project" value="InterPro"/>
</dbReference>
<dbReference type="Gene3D" id="3.40.50.300">
    <property type="entry name" value="P-loop containing nucleotide triphosphate hydrolases"/>
    <property type="match status" value="1"/>
</dbReference>
<name>A0A4Y2FW77_ARAVE</name>
<gene>
    <name evidence="2" type="primary">ABCA3_7</name>
    <name evidence="2" type="ORF">AVEN_156763_1</name>
</gene>
<dbReference type="InterPro" id="IPR017871">
    <property type="entry name" value="ABC_transporter-like_CS"/>
</dbReference>
<organism evidence="2 3">
    <name type="scientific">Araneus ventricosus</name>
    <name type="common">Orbweaver spider</name>
    <name type="synonym">Epeira ventricosa</name>
    <dbReference type="NCBI Taxonomy" id="182803"/>
    <lineage>
        <taxon>Eukaryota</taxon>
        <taxon>Metazoa</taxon>
        <taxon>Ecdysozoa</taxon>
        <taxon>Arthropoda</taxon>
        <taxon>Chelicerata</taxon>
        <taxon>Arachnida</taxon>
        <taxon>Araneae</taxon>
        <taxon>Araneomorphae</taxon>
        <taxon>Entelegynae</taxon>
        <taxon>Araneoidea</taxon>
        <taxon>Araneidae</taxon>
        <taxon>Araneus</taxon>
    </lineage>
</organism>
<dbReference type="PANTHER" id="PTHR19229">
    <property type="entry name" value="ATP-BINDING CASSETTE TRANSPORTER SUBFAMILY A ABCA"/>
    <property type="match status" value="1"/>
</dbReference>
<dbReference type="PROSITE" id="PS50893">
    <property type="entry name" value="ABC_TRANSPORTER_2"/>
    <property type="match status" value="1"/>
</dbReference>
<evidence type="ECO:0000259" key="1">
    <source>
        <dbReference type="PROSITE" id="PS50893"/>
    </source>
</evidence>
<dbReference type="EMBL" id="BGPR01001110">
    <property type="protein sequence ID" value="GBM45730.1"/>
    <property type="molecule type" value="Genomic_DNA"/>
</dbReference>
<keyword evidence="3" id="KW-1185">Reference proteome</keyword>
<dbReference type="SUPFAM" id="SSF52540">
    <property type="entry name" value="P-loop containing nucleoside triphosphate hydrolases"/>
    <property type="match status" value="1"/>
</dbReference>
<keyword evidence="2" id="KW-0547">Nucleotide-binding</keyword>
<dbReference type="GO" id="GO:0005319">
    <property type="term" value="F:lipid transporter activity"/>
    <property type="evidence" value="ECO:0007669"/>
    <property type="project" value="TreeGrafter"/>
</dbReference>
<dbReference type="OrthoDB" id="6435757at2759"/>